<dbReference type="Proteomes" id="UP001551482">
    <property type="component" value="Unassembled WGS sequence"/>
</dbReference>
<dbReference type="CDD" id="cd10548">
    <property type="entry name" value="cupin_CDO"/>
    <property type="match status" value="1"/>
</dbReference>
<dbReference type="PANTHER" id="PTHR12918:SF1">
    <property type="entry name" value="CYSTEINE DIOXYGENASE TYPE 1"/>
    <property type="match status" value="1"/>
</dbReference>
<keyword evidence="7" id="KW-1185">Reference proteome</keyword>
<dbReference type="InterPro" id="IPR014710">
    <property type="entry name" value="RmlC-like_jellyroll"/>
</dbReference>
<dbReference type="EMBL" id="JBEZFP010000017">
    <property type="protein sequence ID" value="MEU8133691.1"/>
    <property type="molecule type" value="Genomic_DNA"/>
</dbReference>
<evidence type="ECO:0000256" key="4">
    <source>
        <dbReference type="ARBA" id="ARBA00023002"/>
    </source>
</evidence>
<dbReference type="GO" id="GO:0051213">
    <property type="term" value="F:dioxygenase activity"/>
    <property type="evidence" value="ECO:0007669"/>
    <property type="project" value="UniProtKB-KW"/>
</dbReference>
<keyword evidence="4" id="KW-0560">Oxidoreductase</keyword>
<keyword evidence="2" id="KW-0479">Metal-binding</keyword>
<dbReference type="InterPro" id="IPR010300">
    <property type="entry name" value="CDO_1"/>
</dbReference>
<evidence type="ECO:0000256" key="1">
    <source>
        <dbReference type="ARBA" id="ARBA00006622"/>
    </source>
</evidence>
<comment type="similarity">
    <text evidence="1">Belongs to the cysteine dioxygenase family.</text>
</comment>
<dbReference type="InterPro" id="IPR011051">
    <property type="entry name" value="RmlC_Cupin_sf"/>
</dbReference>
<dbReference type="PANTHER" id="PTHR12918">
    <property type="entry name" value="CYSTEINE DIOXYGENASE"/>
    <property type="match status" value="1"/>
</dbReference>
<dbReference type="Pfam" id="PF05995">
    <property type="entry name" value="CDO_I"/>
    <property type="match status" value="1"/>
</dbReference>
<evidence type="ECO:0000313" key="6">
    <source>
        <dbReference type="EMBL" id="MEU8133691.1"/>
    </source>
</evidence>
<sequence length="185" mass="19732">MPARSLTPAPAPAPNPAALLAFADRAAADPSLVARLPLDPVDRTWLRIGGPGAAEAWLIGWPPGTGTGWHDHGGAVGAFLVVRGTLHEFTPPHPDVRPGSHVDVPFTPGTETQVRLPSGSARSFPRDHIHDVRNTAQAGHAVSLHVYSPALTLMRRYEQTGGRLVFHSAEGTADWDHEPEAPDRT</sequence>
<comment type="caution">
    <text evidence="6">The sequence shown here is derived from an EMBL/GenBank/DDBJ whole genome shotgun (WGS) entry which is preliminary data.</text>
</comment>
<dbReference type="SUPFAM" id="SSF51182">
    <property type="entry name" value="RmlC-like cupins"/>
    <property type="match status" value="1"/>
</dbReference>
<keyword evidence="5" id="KW-0408">Iron</keyword>
<proteinExistence type="inferred from homology"/>
<dbReference type="Gene3D" id="2.60.120.10">
    <property type="entry name" value="Jelly Rolls"/>
    <property type="match status" value="1"/>
</dbReference>
<organism evidence="6 7">
    <name type="scientific">Streptodolium elevatio</name>
    <dbReference type="NCBI Taxonomy" id="3157996"/>
    <lineage>
        <taxon>Bacteria</taxon>
        <taxon>Bacillati</taxon>
        <taxon>Actinomycetota</taxon>
        <taxon>Actinomycetes</taxon>
        <taxon>Kitasatosporales</taxon>
        <taxon>Streptomycetaceae</taxon>
        <taxon>Streptodolium</taxon>
    </lineage>
</organism>
<evidence type="ECO:0000256" key="3">
    <source>
        <dbReference type="ARBA" id="ARBA00022964"/>
    </source>
</evidence>
<evidence type="ECO:0000256" key="2">
    <source>
        <dbReference type="ARBA" id="ARBA00022723"/>
    </source>
</evidence>
<accession>A0ABV3DD62</accession>
<dbReference type="RefSeq" id="WP_358351607.1">
    <property type="nucleotide sequence ID" value="NZ_JBEZFP010000017.1"/>
</dbReference>
<protein>
    <submittedName>
        <fullName evidence="6">Cysteine dioxygenase</fullName>
    </submittedName>
</protein>
<gene>
    <name evidence="6" type="ORF">AB0C36_09300</name>
</gene>
<name>A0ABV3DD62_9ACTN</name>
<keyword evidence="3 6" id="KW-0223">Dioxygenase</keyword>
<evidence type="ECO:0000313" key="7">
    <source>
        <dbReference type="Proteomes" id="UP001551482"/>
    </source>
</evidence>
<evidence type="ECO:0000256" key="5">
    <source>
        <dbReference type="ARBA" id="ARBA00023004"/>
    </source>
</evidence>
<reference evidence="6 7" key="1">
    <citation type="submission" date="2024-06" db="EMBL/GenBank/DDBJ databases">
        <title>The Natural Products Discovery Center: Release of the First 8490 Sequenced Strains for Exploring Actinobacteria Biosynthetic Diversity.</title>
        <authorList>
            <person name="Kalkreuter E."/>
            <person name="Kautsar S.A."/>
            <person name="Yang D."/>
            <person name="Bader C.D."/>
            <person name="Teijaro C.N."/>
            <person name="Fluegel L."/>
            <person name="Davis C.M."/>
            <person name="Simpson J.R."/>
            <person name="Lauterbach L."/>
            <person name="Steele A.D."/>
            <person name="Gui C."/>
            <person name="Meng S."/>
            <person name="Li G."/>
            <person name="Viehrig K."/>
            <person name="Ye F."/>
            <person name="Su P."/>
            <person name="Kiefer A.F."/>
            <person name="Nichols A."/>
            <person name="Cepeda A.J."/>
            <person name="Yan W."/>
            <person name="Fan B."/>
            <person name="Jiang Y."/>
            <person name="Adhikari A."/>
            <person name="Zheng C.-J."/>
            <person name="Schuster L."/>
            <person name="Cowan T.M."/>
            <person name="Smanski M.J."/>
            <person name="Chevrette M.G."/>
            <person name="De Carvalho L.P.S."/>
            <person name="Shen B."/>
        </authorList>
    </citation>
    <scope>NUCLEOTIDE SEQUENCE [LARGE SCALE GENOMIC DNA]</scope>
    <source>
        <strain evidence="6 7">NPDC048946</strain>
    </source>
</reference>